<reference evidence="2" key="2">
    <citation type="submission" date="2022-01" db="EMBL/GenBank/DDBJ databases">
        <authorList>
            <person name="Yamashiro T."/>
            <person name="Shiraishi A."/>
            <person name="Satake H."/>
            <person name="Nakayama K."/>
        </authorList>
    </citation>
    <scope>NUCLEOTIDE SEQUENCE</scope>
</reference>
<evidence type="ECO:0000259" key="1">
    <source>
        <dbReference type="PROSITE" id="PS50994"/>
    </source>
</evidence>
<dbReference type="Gene3D" id="1.10.340.70">
    <property type="match status" value="1"/>
</dbReference>
<dbReference type="InterPro" id="IPR001584">
    <property type="entry name" value="Integrase_cat-core"/>
</dbReference>
<protein>
    <submittedName>
        <fullName evidence="2">Nucleotidyltransferase, ribonuclease H</fullName>
    </submittedName>
</protein>
<dbReference type="InterPro" id="IPR012337">
    <property type="entry name" value="RNaseH-like_sf"/>
</dbReference>
<proteinExistence type="predicted"/>
<organism evidence="2 3">
    <name type="scientific">Tanacetum coccineum</name>
    <dbReference type="NCBI Taxonomy" id="301880"/>
    <lineage>
        <taxon>Eukaryota</taxon>
        <taxon>Viridiplantae</taxon>
        <taxon>Streptophyta</taxon>
        <taxon>Embryophyta</taxon>
        <taxon>Tracheophyta</taxon>
        <taxon>Spermatophyta</taxon>
        <taxon>Magnoliopsida</taxon>
        <taxon>eudicotyledons</taxon>
        <taxon>Gunneridae</taxon>
        <taxon>Pentapetalae</taxon>
        <taxon>asterids</taxon>
        <taxon>campanulids</taxon>
        <taxon>Asterales</taxon>
        <taxon>Asteraceae</taxon>
        <taxon>Asteroideae</taxon>
        <taxon>Anthemideae</taxon>
        <taxon>Anthemidinae</taxon>
        <taxon>Tanacetum</taxon>
    </lineage>
</organism>
<reference evidence="2" key="1">
    <citation type="journal article" date="2022" name="Int. J. Mol. Sci.">
        <title>Draft Genome of Tanacetum Coccineum: Genomic Comparison of Closely Related Tanacetum-Family Plants.</title>
        <authorList>
            <person name="Yamashiro T."/>
            <person name="Shiraishi A."/>
            <person name="Nakayama K."/>
            <person name="Satake H."/>
        </authorList>
    </citation>
    <scope>NUCLEOTIDE SEQUENCE</scope>
</reference>
<keyword evidence="3" id="KW-1185">Reference proteome</keyword>
<accession>A0ABQ5DX60</accession>
<dbReference type="Gene3D" id="3.30.420.10">
    <property type="entry name" value="Ribonuclease H-like superfamily/Ribonuclease H"/>
    <property type="match status" value="1"/>
</dbReference>
<dbReference type="PANTHER" id="PTHR47266">
    <property type="entry name" value="ENDONUCLEASE-RELATED"/>
    <property type="match status" value="1"/>
</dbReference>
<feature type="domain" description="Integrase catalytic" evidence="1">
    <location>
        <begin position="143"/>
        <end position="314"/>
    </location>
</feature>
<name>A0ABQ5DX60_9ASTR</name>
<dbReference type="Proteomes" id="UP001151760">
    <property type="component" value="Unassembled WGS sequence"/>
</dbReference>
<dbReference type="InterPro" id="IPR052160">
    <property type="entry name" value="Gypsy_RT_Integrase-like"/>
</dbReference>
<dbReference type="PROSITE" id="PS50994">
    <property type="entry name" value="INTEGRASE"/>
    <property type="match status" value="1"/>
</dbReference>
<dbReference type="SUPFAM" id="SSF53098">
    <property type="entry name" value="Ribonuclease H-like"/>
    <property type="match status" value="1"/>
</dbReference>
<gene>
    <name evidence="2" type="ORF">Tco_0952283</name>
</gene>
<evidence type="ECO:0000313" key="3">
    <source>
        <dbReference type="Proteomes" id="UP001151760"/>
    </source>
</evidence>
<dbReference type="InterPro" id="IPR036397">
    <property type="entry name" value="RNaseH_sf"/>
</dbReference>
<dbReference type="EMBL" id="BQNB010015740">
    <property type="protein sequence ID" value="GJT43568.1"/>
    <property type="molecule type" value="Genomic_DNA"/>
</dbReference>
<sequence>MSKTVVYTDLSALKYLFCKQDAKPRLKRLENLELEELDEDAIRDSVSDEHLMVVNIKEKYIWDDPYLFKSCPDGIVRRCVFGKELHEILEHCHTGLLEGIIRAETPARKDFESGFCWLTIFKDSARYVRECDACQRAGNISSRNQMPLTNILVSEVFDIWGINFMGLFPSSRNNKYILIAIDYVSKWVEAEALPTNDARVVVKFLRRLFSIFGVPKALISYRGTYFCNSLLEKTLKIYEVTHRLATLYHPQTSGQTENTNRAIKRILERIVNGNRNEWADKLDDALWAFRTAYKSPIGSTLFRIVYKKACHLPI</sequence>
<evidence type="ECO:0000313" key="2">
    <source>
        <dbReference type="EMBL" id="GJT43568.1"/>
    </source>
</evidence>
<comment type="caution">
    <text evidence="2">The sequence shown here is derived from an EMBL/GenBank/DDBJ whole genome shotgun (WGS) entry which is preliminary data.</text>
</comment>
<dbReference type="Pfam" id="PF00665">
    <property type="entry name" value="rve"/>
    <property type="match status" value="1"/>
</dbReference>